<dbReference type="AlphaFoldDB" id="A0A518F0Q2"/>
<feature type="signal peptide" evidence="1">
    <location>
        <begin position="1"/>
        <end position="25"/>
    </location>
</feature>
<sequence length="501" mass="52344" precursor="true">MRRFLPTLTAATAVLAFASTVPAYCAETTLSIRPTPGQPGNEWTAVIRGAAGSPYVLFAQPEGMKQLSMFLTSGVLDGQGRATYAFDLPAAFQHLGLNARVRALSTDAQGHRSSSNDAGIGCSVMPFERFGADHQLHAVTVAAGEEIAEQWSAVGMHVSAVSAVAGPDMVIAFDSSNPTGGDLDLVTPGPGTGNDFAFHNLMIIAENDIDLDADGLVDDPDDAQFGGTMSFTWDSPVLAGSVTLVDVDAIDLMGAEVRTYLAGALVENLFVPGLDDNNVQIVPLDSATRIDELQVEFSGSGAVAEVEFLPCPLHLNFDESTTGIPFGRQTGEIVDLQWLGQGVSISGVTNNPAHPDAVVIFDTANPTGGDTDLVTPGYGIGNTEARGQVLILAENVVDANADGLVDDPGDSPNGGTFTIDFSTCVTLESGTVLDIDSAEPDCFFEAFDENGLSLGTWPLAQIGDNSIQTIDFGGLPLVRRLELTLCASGALTDLVYCPTPQ</sequence>
<reference evidence="2 3" key="1">
    <citation type="submission" date="2019-02" db="EMBL/GenBank/DDBJ databases">
        <title>Deep-cultivation of Planctomycetes and their phenomic and genomic characterization uncovers novel biology.</title>
        <authorList>
            <person name="Wiegand S."/>
            <person name="Jogler M."/>
            <person name="Boedeker C."/>
            <person name="Pinto D."/>
            <person name="Vollmers J."/>
            <person name="Rivas-Marin E."/>
            <person name="Kohn T."/>
            <person name="Peeters S.H."/>
            <person name="Heuer A."/>
            <person name="Rast P."/>
            <person name="Oberbeckmann S."/>
            <person name="Bunk B."/>
            <person name="Jeske O."/>
            <person name="Meyerdierks A."/>
            <person name="Storesund J.E."/>
            <person name="Kallscheuer N."/>
            <person name="Luecker S."/>
            <person name="Lage O.M."/>
            <person name="Pohl T."/>
            <person name="Merkel B.J."/>
            <person name="Hornburger P."/>
            <person name="Mueller R.-W."/>
            <person name="Bruemmer F."/>
            <person name="Labrenz M."/>
            <person name="Spormann A.M."/>
            <person name="Op den Camp H."/>
            <person name="Overmann J."/>
            <person name="Amann R."/>
            <person name="Jetten M.S.M."/>
            <person name="Mascher T."/>
            <person name="Medema M.H."/>
            <person name="Devos D.P."/>
            <person name="Kaster A.-K."/>
            <person name="Ovreas L."/>
            <person name="Rohde M."/>
            <person name="Galperin M.Y."/>
            <person name="Jogler C."/>
        </authorList>
    </citation>
    <scope>NUCLEOTIDE SEQUENCE [LARGE SCALE GENOMIC DNA]</scope>
    <source>
        <strain evidence="2 3">Poly30</strain>
    </source>
</reference>
<gene>
    <name evidence="2" type="ORF">Poly30_54810</name>
</gene>
<evidence type="ECO:0000313" key="3">
    <source>
        <dbReference type="Proteomes" id="UP000320390"/>
    </source>
</evidence>
<feature type="chain" id="PRO_5021777853" evidence="1">
    <location>
        <begin position="26"/>
        <end position="501"/>
    </location>
</feature>
<proteinExistence type="predicted"/>
<protein>
    <submittedName>
        <fullName evidence="2">Uncharacterized protein</fullName>
    </submittedName>
</protein>
<dbReference type="OrthoDB" id="218743at2"/>
<dbReference type="RefSeq" id="WP_145205173.1">
    <property type="nucleotide sequence ID" value="NZ_CP036434.1"/>
</dbReference>
<keyword evidence="1" id="KW-0732">Signal</keyword>
<accession>A0A518F0Q2</accession>
<name>A0A518F0Q2_9BACT</name>
<keyword evidence="3" id="KW-1185">Reference proteome</keyword>
<dbReference type="EMBL" id="CP036434">
    <property type="protein sequence ID" value="QDV09920.1"/>
    <property type="molecule type" value="Genomic_DNA"/>
</dbReference>
<dbReference type="Proteomes" id="UP000320390">
    <property type="component" value="Chromosome"/>
</dbReference>
<evidence type="ECO:0000256" key="1">
    <source>
        <dbReference type="SAM" id="SignalP"/>
    </source>
</evidence>
<evidence type="ECO:0000313" key="2">
    <source>
        <dbReference type="EMBL" id="QDV09920.1"/>
    </source>
</evidence>
<organism evidence="2 3">
    <name type="scientific">Saltatorellus ferox</name>
    <dbReference type="NCBI Taxonomy" id="2528018"/>
    <lineage>
        <taxon>Bacteria</taxon>
        <taxon>Pseudomonadati</taxon>
        <taxon>Planctomycetota</taxon>
        <taxon>Planctomycetia</taxon>
        <taxon>Planctomycetia incertae sedis</taxon>
        <taxon>Saltatorellus</taxon>
    </lineage>
</organism>